<dbReference type="PANTHER" id="PTHR47966">
    <property type="entry name" value="BETA-SITE APP-CLEAVING ENZYME, ISOFORM A-RELATED"/>
    <property type="match status" value="1"/>
</dbReference>
<accession>A0A1D8NFT6</accession>
<dbReference type="EMBL" id="CP017556">
    <property type="protein sequence ID" value="AOW04497.1"/>
    <property type="molecule type" value="Genomic_DNA"/>
</dbReference>
<evidence type="ECO:0000313" key="6">
    <source>
        <dbReference type="EMBL" id="AOW04497.1"/>
    </source>
</evidence>
<proteinExistence type="inferred from homology"/>
<dbReference type="KEGG" id="yli:2911248"/>
<dbReference type="FunFam" id="2.40.70.10:FF:000134">
    <property type="entry name" value="YALI0D22957p"/>
    <property type="match status" value="1"/>
</dbReference>
<dbReference type="AlphaFoldDB" id="A0A1D8NFT6"/>
<dbReference type="InterPro" id="IPR001461">
    <property type="entry name" value="Aspartic_peptidase_A1"/>
</dbReference>
<dbReference type="PROSITE" id="PS51767">
    <property type="entry name" value="PEPTIDASE_A1"/>
    <property type="match status" value="1"/>
</dbReference>
<dbReference type="SUPFAM" id="SSF50630">
    <property type="entry name" value="Acid proteases"/>
    <property type="match status" value="1"/>
</dbReference>
<evidence type="ECO:0000256" key="3">
    <source>
        <dbReference type="SAM" id="MobiDB-lite"/>
    </source>
</evidence>
<evidence type="ECO:0000256" key="2">
    <source>
        <dbReference type="PIRSR" id="PIRSR601461-1"/>
    </source>
</evidence>
<dbReference type="VEuPathDB" id="FungiDB:YALI0_D22957g"/>
<dbReference type="Proteomes" id="UP000182444">
    <property type="component" value="Chromosome 1D"/>
</dbReference>
<evidence type="ECO:0000256" key="1">
    <source>
        <dbReference type="ARBA" id="ARBA00007447"/>
    </source>
</evidence>
<dbReference type="InterPro" id="IPR034164">
    <property type="entry name" value="Pepsin-like_dom"/>
</dbReference>
<dbReference type="GeneID" id="2911248"/>
<dbReference type="GO" id="GO:0051603">
    <property type="term" value="P:proteolysis involved in protein catabolic process"/>
    <property type="evidence" value="ECO:0007669"/>
    <property type="project" value="TreeGrafter"/>
</dbReference>
<evidence type="ECO:0000256" key="4">
    <source>
        <dbReference type="SAM" id="SignalP"/>
    </source>
</evidence>
<dbReference type="InterPro" id="IPR021109">
    <property type="entry name" value="Peptidase_aspartic_dom_sf"/>
</dbReference>
<protein>
    <recommendedName>
        <fullName evidence="5">Peptidase A1 domain-containing protein</fullName>
    </recommendedName>
</protein>
<comment type="similarity">
    <text evidence="1">Belongs to the peptidase A1 family.</text>
</comment>
<feature type="domain" description="Peptidase A1" evidence="5">
    <location>
        <begin position="56"/>
        <end position="362"/>
    </location>
</feature>
<dbReference type="VEuPathDB" id="FungiDB:YALI1_D29626g"/>
<gene>
    <name evidence="6" type="ORF">YALI1_D29626g</name>
</gene>
<dbReference type="CDD" id="cd05471">
    <property type="entry name" value="pepsin_like"/>
    <property type="match status" value="1"/>
</dbReference>
<dbReference type="FunFam" id="2.40.70.10:FF:000102">
    <property type="entry name" value="YALI0C10923p"/>
    <property type="match status" value="1"/>
</dbReference>
<dbReference type="GO" id="GO:0000324">
    <property type="term" value="C:fungal-type vacuole"/>
    <property type="evidence" value="ECO:0007669"/>
    <property type="project" value="TreeGrafter"/>
</dbReference>
<dbReference type="Pfam" id="PF00026">
    <property type="entry name" value="Asp"/>
    <property type="match status" value="1"/>
</dbReference>
<dbReference type="eggNOG" id="KOG1339">
    <property type="taxonomic scope" value="Eukaryota"/>
</dbReference>
<feature type="chain" id="PRO_5030026685" description="Peptidase A1 domain-containing protein" evidence="4">
    <location>
        <begin position="18"/>
        <end position="455"/>
    </location>
</feature>
<dbReference type="PANTHER" id="PTHR47966:SF51">
    <property type="entry name" value="BETA-SITE APP-CLEAVING ENZYME, ISOFORM A-RELATED"/>
    <property type="match status" value="1"/>
</dbReference>
<evidence type="ECO:0000259" key="5">
    <source>
        <dbReference type="PROSITE" id="PS51767"/>
    </source>
</evidence>
<name>A0A1D8NFT6_YARLL</name>
<feature type="signal peptide" evidence="4">
    <location>
        <begin position="1"/>
        <end position="17"/>
    </location>
</feature>
<sequence>MLLSNILLLSVASVASAGVVHAPLTARSISESPQVAAYLAKRDIYHATPQMGRLYYETELEIGTPPQVVKAVFDTGSPLLWVHGSNSTQCLQGHCQGSFNVSKSSTWHYLSESNNWGGIGNWGNETVSYAGQTLTDFETWVSKGDPYMWFEIGIFGQSGTDDPRQSFVQGLADSGKISRAVYSLNAEKPILWNKPSSKGTVNNVYYGGYDRAKYQGPLTTIKCDHHNGYAMPLGGISIEGKRVKTTRDYQIVLDTGGINLTLPNGTIKALSEAYGGNGVYEAPGYFKCKCDTNPVVTLNFGYTDIDIDLKPYMLPSPHGDCWIGGIKPVSDDTDILLNGPPVISQALVIYDNHRDTITIGKAKFTDESDVVEITGDIPGTVNYEDWLAGKPLPSSVVSSTTTSSAASSTVQRSTLAIVTTSQPKESAQPEESAQPDESSQPEDPFDFCDLFGIFC</sequence>
<keyword evidence="4" id="KW-0732">Signal</keyword>
<dbReference type="GO" id="GO:0004190">
    <property type="term" value="F:aspartic-type endopeptidase activity"/>
    <property type="evidence" value="ECO:0007669"/>
    <property type="project" value="InterPro"/>
</dbReference>
<feature type="compositionally biased region" description="Polar residues" evidence="3">
    <location>
        <begin position="412"/>
        <end position="438"/>
    </location>
</feature>
<dbReference type="Gene3D" id="2.40.70.10">
    <property type="entry name" value="Acid Proteases"/>
    <property type="match status" value="2"/>
</dbReference>
<dbReference type="PRINTS" id="PR00792">
    <property type="entry name" value="PEPSIN"/>
</dbReference>
<feature type="active site" evidence="2">
    <location>
        <position position="254"/>
    </location>
</feature>
<feature type="region of interest" description="Disordered" evidence="3">
    <location>
        <begin position="412"/>
        <end position="445"/>
    </location>
</feature>
<dbReference type="RefSeq" id="XP_503171.3">
    <property type="nucleotide sequence ID" value="XM_503171.3"/>
</dbReference>
<evidence type="ECO:0000313" key="7">
    <source>
        <dbReference type="Proteomes" id="UP000182444"/>
    </source>
</evidence>
<reference evidence="6 7" key="1">
    <citation type="journal article" date="2016" name="PLoS ONE">
        <title>Sequence Assembly of Yarrowia lipolytica Strain W29/CLIB89 Shows Transposable Element Diversity.</title>
        <authorList>
            <person name="Magnan C."/>
            <person name="Yu J."/>
            <person name="Chang I."/>
            <person name="Jahn E."/>
            <person name="Kanomata Y."/>
            <person name="Wu J."/>
            <person name="Zeller M."/>
            <person name="Oakes M."/>
            <person name="Baldi P."/>
            <person name="Sandmeyer S."/>
        </authorList>
    </citation>
    <scope>NUCLEOTIDE SEQUENCE [LARGE SCALE GENOMIC DNA]</scope>
    <source>
        <strain evidence="7">CLIB89(W29)</strain>
    </source>
</reference>
<feature type="active site" evidence="2">
    <location>
        <position position="74"/>
    </location>
</feature>
<organism evidence="6 7">
    <name type="scientific">Yarrowia lipolytica</name>
    <name type="common">Candida lipolytica</name>
    <dbReference type="NCBI Taxonomy" id="4952"/>
    <lineage>
        <taxon>Eukaryota</taxon>
        <taxon>Fungi</taxon>
        <taxon>Dikarya</taxon>
        <taxon>Ascomycota</taxon>
        <taxon>Saccharomycotina</taxon>
        <taxon>Dipodascomycetes</taxon>
        <taxon>Dipodascales</taxon>
        <taxon>Dipodascales incertae sedis</taxon>
        <taxon>Yarrowia</taxon>
    </lineage>
</organism>
<dbReference type="InterPro" id="IPR033121">
    <property type="entry name" value="PEPTIDASE_A1"/>
</dbReference>